<protein>
    <recommendedName>
        <fullName evidence="5">Right handed beta helix domain-containing protein</fullName>
    </recommendedName>
</protein>
<feature type="region of interest" description="Disordered" evidence="1">
    <location>
        <begin position="458"/>
        <end position="486"/>
    </location>
</feature>
<evidence type="ECO:0008006" key="5">
    <source>
        <dbReference type="Google" id="ProtNLM"/>
    </source>
</evidence>
<evidence type="ECO:0000256" key="1">
    <source>
        <dbReference type="SAM" id="MobiDB-lite"/>
    </source>
</evidence>
<dbReference type="EMBL" id="CDMY01000243">
    <property type="protein sequence ID" value="CEL96668.1"/>
    <property type="molecule type" value="Genomic_DNA"/>
</dbReference>
<feature type="signal peptide" evidence="2">
    <location>
        <begin position="1"/>
        <end position="25"/>
    </location>
</feature>
<evidence type="ECO:0000313" key="4">
    <source>
        <dbReference type="Proteomes" id="UP000041254"/>
    </source>
</evidence>
<dbReference type="InParanoid" id="A0A0G4EJU8"/>
<keyword evidence="4" id="KW-1185">Reference proteome</keyword>
<reference evidence="3 4" key="1">
    <citation type="submission" date="2014-11" db="EMBL/GenBank/DDBJ databases">
        <authorList>
            <person name="Zhu J."/>
            <person name="Qi W."/>
            <person name="Song R."/>
        </authorList>
    </citation>
    <scope>NUCLEOTIDE SEQUENCE [LARGE SCALE GENOMIC DNA]</scope>
</reference>
<dbReference type="Proteomes" id="UP000041254">
    <property type="component" value="Unassembled WGS sequence"/>
</dbReference>
<dbReference type="AlphaFoldDB" id="A0A0G4EJU8"/>
<sequence length="510" mass="54353">MMLKTGVVSALLLLGACLGLLGAAAEEIIVGKNITEDARWTADNTYLLTEQIYVKEPAELYIEPGVTVKAETFDSRGYTTALIINSGATIRAMGTRDAPITFSANQPPEAMQNARGLWGGIIVLGRAPTNKGASDAIEGLSNATFGGTDPDDSSGEIHYTRIWHGGAELWRANEINGLTFGGVGRATKVDHVEVAFNYDDGIEFFGGTVDLKYVSLLCNGDDSLDADEGYQGRVQYLLVVLCKDIAVGDDSLTDHAFEMDNNGKDYTASPRSHPIISHATLLGPGSSKDGCDRKVKHSKMAHFREGLGGTFANMIVAHSPAGFMFEHFQDAGAANFTQGLSVSGSGNEAFPDFLYLSPSNVLFNVDDAVHSESDIEPPTIQYISQDPQLANVDPCVDGREDADLFDPRPAAGSPAFSDLDDTLSDDPFFDKVGFKGAFNSSDLWIAGWTWWADQGKLPQTQQETAADDAAEGGVTDGEGTSAATPHTRPASLMAFMLTSVALVIGMKAVI</sequence>
<feature type="chain" id="PRO_5005187426" description="Right handed beta helix domain-containing protein" evidence="2">
    <location>
        <begin position="26"/>
        <end position="510"/>
    </location>
</feature>
<dbReference type="PhylomeDB" id="A0A0G4EJU8"/>
<evidence type="ECO:0000313" key="3">
    <source>
        <dbReference type="EMBL" id="CEL96668.1"/>
    </source>
</evidence>
<dbReference type="PANTHER" id="PTHR41339:SF1">
    <property type="entry name" value="SECRETED PROTEIN"/>
    <property type="match status" value="1"/>
</dbReference>
<dbReference type="PANTHER" id="PTHR41339">
    <property type="entry name" value="LIPL48"/>
    <property type="match status" value="1"/>
</dbReference>
<dbReference type="OrthoDB" id="428748at2759"/>
<dbReference type="PROSITE" id="PS51257">
    <property type="entry name" value="PROKAR_LIPOPROTEIN"/>
    <property type="match status" value="1"/>
</dbReference>
<feature type="compositionally biased region" description="Low complexity" evidence="1">
    <location>
        <begin position="471"/>
        <end position="480"/>
    </location>
</feature>
<name>A0A0G4EJU8_VITBC</name>
<dbReference type="VEuPathDB" id="CryptoDB:Vbra_7648"/>
<keyword evidence="2" id="KW-0732">Signal</keyword>
<evidence type="ECO:0000256" key="2">
    <source>
        <dbReference type="SAM" id="SignalP"/>
    </source>
</evidence>
<accession>A0A0G4EJU8</accession>
<gene>
    <name evidence="3" type="ORF">Vbra_7648</name>
</gene>
<organism evidence="3 4">
    <name type="scientific">Vitrella brassicaformis (strain CCMP3155)</name>
    <dbReference type="NCBI Taxonomy" id="1169540"/>
    <lineage>
        <taxon>Eukaryota</taxon>
        <taxon>Sar</taxon>
        <taxon>Alveolata</taxon>
        <taxon>Colpodellida</taxon>
        <taxon>Vitrellaceae</taxon>
        <taxon>Vitrella</taxon>
    </lineage>
</organism>
<proteinExistence type="predicted"/>